<proteinExistence type="predicted"/>
<organism evidence="1 2">
    <name type="scientific">Pseudonocardia alni</name>
    <name type="common">Amycolata alni</name>
    <dbReference type="NCBI Taxonomy" id="33907"/>
    <lineage>
        <taxon>Bacteria</taxon>
        <taxon>Bacillati</taxon>
        <taxon>Actinomycetota</taxon>
        <taxon>Actinomycetes</taxon>
        <taxon>Pseudonocardiales</taxon>
        <taxon>Pseudonocardiaceae</taxon>
        <taxon>Pseudonocardia</taxon>
    </lineage>
</organism>
<evidence type="ECO:0000313" key="2">
    <source>
        <dbReference type="Proteomes" id="UP000549695"/>
    </source>
</evidence>
<dbReference type="GeneID" id="98051989"/>
<gene>
    <name evidence="1" type="ORF">HDA37_002216</name>
</gene>
<comment type="caution">
    <text evidence="1">The sequence shown here is derived from an EMBL/GenBank/DDBJ whole genome shotgun (WGS) entry which is preliminary data.</text>
</comment>
<dbReference type="AlphaFoldDB" id="A0A852W3C9"/>
<evidence type="ECO:0008006" key="3">
    <source>
        <dbReference type="Google" id="ProtNLM"/>
    </source>
</evidence>
<dbReference type="RefSeq" id="WP_179761022.1">
    <property type="nucleotide sequence ID" value="NZ_BAAAJZ010000001.1"/>
</dbReference>
<dbReference type="EMBL" id="JACCCZ010000001">
    <property type="protein sequence ID" value="NYG01931.1"/>
    <property type="molecule type" value="Genomic_DNA"/>
</dbReference>
<name>A0A852W3C9_PSEA5</name>
<accession>A0A852W3C9</accession>
<keyword evidence="2" id="KW-1185">Reference proteome</keyword>
<protein>
    <recommendedName>
        <fullName evidence="3">DUF732 domain-containing protein</fullName>
    </recommendedName>
</protein>
<evidence type="ECO:0000313" key="1">
    <source>
        <dbReference type="EMBL" id="NYG01931.1"/>
    </source>
</evidence>
<reference evidence="1 2" key="1">
    <citation type="submission" date="2020-07" db="EMBL/GenBank/DDBJ databases">
        <title>Sequencing the genomes of 1000 actinobacteria strains.</title>
        <authorList>
            <person name="Klenk H.-P."/>
        </authorList>
    </citation>
    <scope>NUCLEOTIDE SEQUENCE [LARGE SCALE GENOMIC DNA]</scope>
    <source>
        <strain evidence="1 2">DSM 44749</strain>
    </source>
</reference>
<dbReference type="Proteomes" id="UP000549695">
    <property type="component" value="Unassembled WGS sequence"/>
</dbReference>
<sequence>MTAPQHHTHRPGSFARTTLAVAIVAVTGAGALAGCGTSETDQLDYVAEVTAEWTTAAERAMAGTGVDPTSLGPDALGWTPDRLVAAGDQVCDGATSADLLAPVGVDLGQTSADIIVTAAHRHLC</sequence>